<dbReference type="InterPro" id="IPR032675">
    <property type="entry name" value="LRR_dom_sf"/>
</dbReference>
<feature type="domain" description="F-box" evidence="5">
    <location>
        <begin position="707"/>
        <end position="755"/>
    </location>
</feature>
<keyword evidence="1" id="KW-0808">Transferase</keyword>
<dbReference type="Pfam" id="PF13516">
    <property type="entry name" value="LRR_6"/>
    <property type="match status" value="1"/>
</dbReference>
<dbReference type="InterPro" id="IPR057207">
    <property type="entry name" value="FBXL15_LRR"/>
</dbReference>
<dbReference type="InterPro" id="IPR006553">
    <property type="entry name" value="Leu-rich_rpt_Cys-con_subtyp"/>
</dbReference>
<proteinExistence type="inferred from homology"/>
<evidence type="ECO:0000256" key="3">
    <source>
        <dbReference type="ARBA" id="ARBA00022777"/>
    </source>
</evidence>
<dbReference type="Pfam" id="PF25372">
    <property type="entry name" value="DUF7885"/>
    <property type="match status" value="2"/>
</dbReference>
<keyword evidence="3" id="KW-0418">Kinase</keyword>
<dbReference type="HAMAP" id="MF_00235">
    <property type="entry name" value="Adenylate_kinase_Adk"/>
    <property type="match status" value="1"/>
</dbReference>
<dbReference type="CDD" id="cd22977">
    <property type="entry name" value="DD_FBXL13"/>
    <property type="match status" value="1"/>
</dbReference>
<evidence type="ECO:0000259" key="5">
    <source>
        <dbReference type="PROSITE" id="PS50181"/>
    </source>
</evidence>
<evidence type="ECO:0000256" key="1">
    <source>
        <dbReference type="ARBA" id="ARBA00022679"/>
    </source>
</evidence>
<keyword evidence="2" id="KW-0547">Nucleotide-binding</keyword>
<organism evidence="6 7">
    <name type="scientific">Schistosoma margrebowiei</name>
    <dbReference type="NCBI Taxonomy" id="48269"/>
    <lineage>
        <taxon>Eukaryota</taxon>
        <taxon>Metazoa</taxon>
        <taxon>Spiralia</taxon>
        <taxon>Lophotrochozoa</taxon>
        <taxon>Platyhelminthes</taxon>
        <taxon>Trematoda</taxon>
        <taxon>Digenea</taxon>
        <taxon>Strigeidida</taxon>
        <taxon>Schistosomatoidea</taxon>
        <taxon>Schistosomatidae</taxon>
        <taxon>Schistosoma</taxon>
    </lineage>
</organism>
<dbReference type="Gene3D" id="3.40.50.300">
    <property type="entry name" value="P-loop containing nucleotide triphosphate hydrolases"/>
    <property type="match status" value="2"/>
</dbReference>
<dbReference type="SUPFAM" id="SSF52540">
    <property type="entry name" value="P-loop containing nucleoside triphosphate hydrolases"/>
    <property type="match status" value="2"/>
</dbReference>
<dbReference type="GO" id="GO:0019205">
    <property type="term" value="F:nucleobase-containing compound kinase activity"/>
    <property type="evidence" value="ECO:0007669"/>
    <property type="project" value="InterPro"/>
</dbReference>
<dbReference type="WBParaSite" id="SMRG1_32880.1">
    <property type="protein sequence ID" value="SMRG1_32880.1"/>
    <property type="gene ID" value="SMRG1_32880"/>
</dbReference>
<accession>A0AA84ZIQ2</accession>
<dbReference type="PANTHER" id="PTHR13318">
    <property type="entry name" value="PARTNER OF PAIRED, ISOFORM B-RELATED"/>
    <property type="match status" value="1"/>
</dbReference>
<dbReference type="InterPro" id="IPR027417">
    <property type="entry name" value="P-loop_NTPase"/>
</dbReference>
<dbReference type="InterPro" id="IPR001611">
    <property type="entry name" value="Leu-rich_rpt"/>
</dbReference>
<dbReference type="SMART" id="SM00256">
    <property type="entry name" value="FBOX"/>
    <property type="match status" value="1"/>
</dbReference>
<dbReference type="CDD" id="cd01428">
    <property type="entry name" value="ADK"/>
    <property type="match status" value="1"/>
</dbReference>
<evidence type="ECO:0000313" key="6">
    <source>
        <dbReference type="Proteomes" id="UP000050790"/>
    </source>
</evidence>
<evidence type="ECO:0000313" key="7">
    <source>
        <dbReference type="WBParaSite" id="SMRG1_32880.1"/>
    </source>
</evidence>
<dbReference type="GO" id="GO:0019005">
    <property type="term" value="C:SCF ubiquitin ligase complex"/>
    <property type="evidence" value="ECO:0007669"/>
    <property type="project" value="TreeGrafter"/>
</dbReference>
<dbReference type="InterPro" id="IPR001810">
    <property type="entry name" value="F-box_dom"/>
</dbReference>
<dbReference type="PROSITE" id="PS50181">
    <property type="entry name" value="FBOX"/>
    <property type="match status" value="1"/>
</dbReference>
<dbReference type="Proteomes" id="UP000050790">
    <property type="component" value="Unassembled WGS sequence"/>
</dbReference>
<dbReference type="GO" id="GO:0005524">
    <property type="term" value="F:ATP binding"/>
    <property type="evidence" value="ECO:0007669"/>
    <property type="project" value="InterPro"/>
</dbReference>
<dbReference type="CDD" id="cd09917">
    <property type="entry name" value="F-box_SF"/>
    <property type="match status" value="1"/>
</dbReference>
<reference evidence="7" key="1">
    <citation type="submission" date="2023-11" db="UniProtKB">
        <authorList>
            <consortium name="WormBaseParasite"/>
        </authorList>
    </citation>
    <scope>IDENTIFICATION</scope>
</reference>
<dbReference type="SUPFAM" id="SSF52047">
    <property type="entry name" value="RNI-like"/>
    <property type="match status" value="2"/>
</dbReference>
<evidence type="ECO:0000256" key="4">
    <source>
        <dbReference type="ARBA" id="ARBA00022786"/>
    </source>
</evidence>
<sequence>MNSLSECTQIPSKYMDYAEKHSIFELMQRLLKLLIINRPGDPISYLIRYLEKDVGDVPSIFIFGPKSSGKRLLGSMLQVKLQCTMIHGEDVYSLCPEGKNASFQKLIAALKKRLNESDCESRGYIIVDFPRCEKEAKALINEGIFPDYAIFLDAPLLTLIERASGERMDPDNGDLYNLLHNPPADLAVERRLVKLTENDEELIKNLYNEYNRQMVLLKRIYSSVAYEFNADQPINDLYHSVLAKVNQCRRSVALQTPKVVLLGYPGAGKRTQANLLAKKYGLIPVDCGQLILREVANRSSVGNIMKTYVQKNIPVPDAIVSEVVRNRLNKIDCTTYGWILVGYPRTRQQAELLSSHKIYPTRVILMDIHQSCASERLSGRRIDPITGICFHTAFESMEDVCISQRALQRPNDEEDAIGPKLSRFTSNRDDIIVYYDPCVVKVHADRDIHTVFEEIETAIDQIEIYIRKPDPNLLKYTRKHHLYEVFEALLGGLSVMLPENPRKWIAEKLQLLYDIGFMSLNWDTFIDLDMKPSHPYVDHELMHSLFGTSKLEFLLPEELQYQPTPEMLAKAYAAHKQSILKRCFSAWKLHFIIKKARVNYMYKINFIAKISMKFRLQKIIFRGWQEYTQFVKSKQKMAQSLLTQIKDFTVTMLYFKAWRRNVAEARKTRDYFSKMQEKSDGEKSDDSESENQLLTLGGKISEVENYRDRLSELPDTIQYKIFGYLTPIDLARAACVSHYWWSVVSEMDKKNTLDLSCLGKRLTEELLFRLTRRRRMYLRHINLRNSSLCTLNSIRCLTSCANLQDINLSKCTGITDDAVRIITVECSLLLYLNLSYTQITDDSVRHIAINTKMLQYLSLAYCTRLKQLCSTYFNQLESFKSLIYLDLSGCIYIESAGLQTIIKSVTQVEHWILNDIPWISDTDLNVLGSNCSVIHTLEMVNNQNVIISDLNYLSKICLFHEKSTPVDGAVQIKNKQNRPITSIGLIHKHADSTLNNSNPNMNGLITDCGLQSVCGKNLNKLLVSNMSSIDGSGLNNIVPNDNVSRRHSKSKTHRLSKLNSGFLENGSLNLLEISFVDCPKMNDILLQHLIPLPHLTVLKLSGCENLTDQGIKLLTDGAYADNLKELYLAKCDKLTDKAIHIMSARLLNLAYLSLASCPLISDGAFELLSQLQKLWQINLNSTKLGDRGLSALGSLPKLRELKVSKCTAITDLGLQKFAHLGINLESIDLSFCHNLTNNGIKTLAFCCHFLTRINLAGCKLLTDMAVQYISGVCHYLKFLDLSGCELITETSLSFLLKGCKKLEHLRLLYCKLIKKHKLIRLTTGKIERIEHSMNEPPAEFIDYLIKENA</sequence>
<dbReference type="InterPro" id="IPR036047">
    <property type="entry name" value="F-box-like_dom_sf"/>
</dbReference>
<dbReference type="GO" id="GO:0006139">
    <property type="term" value="P:nucleobase-containing compound metabolic process"/>
    <property type="evidence" value="ECO:0007669"/>
    <property type="project" value="InterPro"/>
</dbReference>
<dbReference type="InterPro" id="IPR000850">
    <property type="entry name" value="Adenylat/UMP-CMP_kin"/>
</dbReference>
<dbReference type="Pfam" id="PF12937">
    <property type="entry name" value="F-box-like"/>
    <property type="match status" value="1"/>
</dbReference>
<dbReference type="CDD" id="cd22979">
    <property type="entry name" value="DD_AK8"/>
    <property type="match status" value="1"/>
</dbReference>
<name>A0AA84ZIQ2_9TREM</name>
<dbReference type="Gene3D" id="3.80.10.10">
    <property type="entry name" value="Ribonuclease Inhibitor"/>
    <property type="match status" value="3"/>
</dbReference>
<dbReference type="Pfam" id="PF00406">
    <property type="entry name" value="ADK"/>
    <property type="match status" value="1"/>
</dbReference>
<dbReference type="SUPFAM" id="SSF81383">
    <property type="entry name" value="F-box domain"/>
    <property type="match status" value="1"/>
</dbReference>
<protein>
    <recommendedName>
        <fullName evidence="5">F-box domain-containing protein</fullName>
    </recommendedName>
</protein>
<evidence type="ECO:0000256" key="2">
    <source>
        <dbReference type="ARBA" id="ARBA00022741"/>
    </source>
</evidence>
<dbReference type="GO" id="GO:0031146">
    <property type="term" value="P:SCF-dependent proteasomal ubiquitin-dependent protein catabolic process"/>
    <property type="evidence" value="ECO:0007669"/>
    <property type="project" value="TreeGrafter"/>
</dbReference>
<dbReference type="SMART" id="SM00367">
    <property type="entry name" value="LRR_CC"/>
    <property type="match status" value="12"/>
</dbReference>
<dbReference type="PRINTS" id="PR00094">
    <property type="entry name" value="ADENYLTKNASE"/>
</dbReference>
<keyword evidence="4" id="KW-0833">Ubl conjugation pathway</keyword>